<evidence type="ECO:0000313" key="5">
    <source>
        <dbReference type="EMBL" id="VZO36986.1"/>
    </source>
</evidence>
<dbReference type="EMBL" id="CACRYJ010000029">
    <property type="protein sequence ID" value="VZO36986.1"/>
    <property type="molecule type" value="Genomic_DNA"/>
</dbReference>
<proteinExistence type="inferred from homology"/>
<protein>
    <submittedName>
        <fullName evidence="5">Regulatory protein MsrR</fullName>
    </submittedName>
</protein>
<dbReference type="InterPro" id="IPR050922">
    <property type="entry name" value="LytR/CpsA/Psr_CW_biosynth"/>
</dbReference>
<comment type="similarity">
    <text evidence="1">Belongs to the LytR/CpsA/Psr (LCP) family.</text>
</comment>
<dbReference type="RefSeq" id="WP_156740906.1">
    <property type="nucleotide sequence ID" value="NZ_CACRYJ010000029.1"/>
</dbReference>
<comment type="caution">
    <text evidence="5">The sequence shown here is derived from an EMBL/GenBank/DDBJ whole genome shotgun (WGS) entry which is preliminary data.</text>
</comment>
<keyword evidence="3" id="KW-1133">Transmembrane helix</keyword>
<keyword evidence="6" id="KW-1185">Reference proteome</keyword>
<accession>A0A7M4DJ04</accession>
<name>A0A7M4DJ04_9MICO</name>
<evidence type="ECO:0000259" key="4">
    <source>
        <dbReference type="Pfam" id="PF03816"/>
    </source>
</evidence>
<organism evidence="5 6">
    <name type="scientific">Occultella aeris</name>
    <dbReference type="NCBI Taxonomy" id="2761496"/>
    <lineage>
        <taxon>Bacteria</taxon>
        <taxon>Bacillati</taxon>
        <taxon>Actinomycetota</taxon>
        <taxon>Actinomycetes</taxon>
        <taxon>Micrococcales</taxon>
        <taxon>Ruaniaceae</taxon>
        <taxon>Occultella</taxon>
    </lineage>
</organism>
<keyword evidence="3" id="KW-0472">Membrane</keyword>
<evidence type="ECO:0000256" key="2">
    <source>
        <dbReference type="SAM" id="MobiDB-lite"/>
    </source>
</evidence>
<evidence type="ECO:0000313" key="6">
    <source>
        <dbReference type="Proteomes" id="UP000419743"/>
    </source>
</evidence>
<dbReference type="NCBIfam" id="TIGR00350">
    <property type="entry name" value="lytR_cpsA_psr"/>
    <property type="match status" value="1"/>
</dbReference>
<dbReference type="PANTHER" id="PTHR33392:SF6">
    <property type="entry name" value="POLYISOPRENYL-TEICHOIC ACID--PEPTIDOGLYCAN TEICHOIC ACID TRANSFERASE TAGU"/>
    <property type="match status" value="1"/>
</dbReference>
<feature type="region of interest" description="Disordered" evidence="2">
    <location>
        <begin position="1"/>
        <end position="28"/>
    </location>
</feature>
<dbReference type="PANTHER" id="PTHR33392">
    <property type="entry name" value="POLYISOPRENYL-TEICHOIC ACID--PEPTIDOGLYCAN TEICHOIC ACID TRANSFERASE TAGU"/>
    <property type="match status" value="1"/>
</dbReference>
<dbReference type="Gene3D" id="3.40.630.190">
    <property type="entry name" value="LCP protein"/>
    <property type="match status" value="1"/>
</dbReference>
<sequence length="373" mass="39438">MATDPPVDGETDARPEPGSGSGPKRRRKRLSRTRVALIVAAGLVVVLFGGLIATIAVIQNRVAANIDWIDDPFEGLTDRPSAGAGATEGATEEPAGAAVNILMLGSDSRISAGDPSQWSYGAQRTDAIMLVHIAGDRQSAQVMSIPRDSWVPIPGHGENKINAAFSFGGPALLIQTVEALTGVHIDHFAVADFESFAVLTDELGGVEINLPNGLDNAGVTLAPGTHTLTGEQALAYARQRYDLPGGDFDRVARQQNWMRAMVSQAFRTDVLADPMQLTSLLDAVSSSLSVDEGFTVATMRDLALSLRDLRPGSMDYLTVPVEGTGRSPDGRQSIVVLDQARFDALMDAVASDAVPQYLAEHPDDVTILGSAVN</sequence>
<evidence type="ECO:0000256" key="3">
    <source>
        <dbReference type="SAM" id="Phobius"/>
    </source>
</evidence>
<reference evidence="5 6" key="1">
    <citation type="submission" date="2019-11" db="EMBL/GenBank/DDBJ databases">
        <authorList>
            <person name="Criscuolo A."/>
        </authorList>
    </citation>
    <scope>NUCLEOTIDE SEQUENCE [LARGE SCALE GENOMIC DNA]</scope>
    <source>
        <strain evidence="5">CIP111667</strain>
    </source>
</reference>
<dbReference type="AlphaFoldDB" id="A0A7M4DJ04"/>
<keyword evidence="3" id="KW-0812">Transmembrane</keyword>
<feature type="transmembrane region" description="Helical" evidence="3">
    <location>
        <begin position="35"/>
        <end position="58"/>
    </location>
</feature>
<gene>
    <name evidence="5" type="primary">msrR</name>
    <name evidence="5" type="ORF">HALOF300_02107</name>
</gene>
<dbReference type="Pfam" id="PF03816">
    <property type="entry name" value="LytR_cpsA_psr"/>
    <property type="match status" value="1"/>
</dbReference>
<dbReference type="InterPro" id="IPR004474">
    <property type="entry name" value="LytR_CpsA_psr"/>
</dbReference>
<evidence type="ECO:0000256" key="1">
    <source>
        <dbReference type="ARBA" id="ARBA00006068"/>
    </source>
</evidence>
<dbReference type="Proteomes" id="UP000419743">
    <property type="component" value="Unassembled WGS sequence"/>
</dbReference>
<feature type="domain" description="Cell envelope-related transcriptional attenuator" evidence="4">
    <location>
        <begin position="124"/>
        <end position="265"/>
    </location>
</feature>